<dbReference type="KEGG" id="mbat:BN1208_0911"/>
<sequence>MIKKALQISLLGLLGSFVGFFCQILTAKYFGATSSYDLFVVASTYPLFVTGLITTSLNHYLIPEISKKTKKNFRNKFCFSILLSFLFLSLFIACAGYLVSPFQMSYFGASNSDEFIKIAQIYWLATSLIPIISLFQSINIVGNNVNYVGKANLIPVLTTLFLFLVFRDNFGLTLLAYSLLIGNIISLLYLVKFSINPINIYKLTITDYKCLKEFYKKIPLIILSILCYVIFQSSDVYWCKFLSASSLSYVSYSQRFLVAFTTLNISWPIQVFLPHLSNSINSGKKTDAMRNIIKIFRISATLLIFQCVFFYFYSENIISILLERGLFDSLATKNVSGLLEVSIFSSIFFSGSVVLLRYLFAEGNYKSTAASGLFITIIYFGLSGMLTKYFGVIGLSIAFVLSWCLFFIKLLLNVFKGQWQLIINTENYLFLKNLAICSVMHIAFSFILRHFYIIIFKENFFTFIDLAVIFSITFIFFIFLTLKVSPIFEIKEFFGKFSKNV</sequence>
<feature type="transmembrane region" description="Helical" evidence="10">
    <location>
        <begin position="392"/>
        <end position="412"/>
    </location>
</feature>
<dbReference type="InterPro" id="IPR004268">
    <property type="entry name" value="MurJ"/>
</dbReference>
<evidence type="ECO:0000313" key="12">
    <source>
        <dbReference type="Proteomes" id="UP000064007"/>
    </source>
</evidence>
<accession>A0A0D6EWE3</accession>
<dbReference type="PANTHER" id="PTHR47019:SF1">
    <property type="entry name" value="LIPID II FLIPPASE MURJ"/>
    <property type="match status" value="1"/>
</dbReference>
<dbReference type="RefSeq" id="WP_046488300.1">
    <property type="nucleotide sequence ID" value="NZ_LN827929.1"/>
</dbReference>
<evidence type="ECO:0000256" key="4">
    <source>
        <dbReference type="ARBA" id="ARBA00022960"/>
    </source>
</evidence>
<dbReference type="HOGENOM" id="CLU_543806_0_0_4"/>
<dbReference type="EMBL" id="LN827929">
    <property type="protein sequence ID" value="CEZ19796.1"/>
    <property type="molecule type" value="Genomic_DNA"/>
</dbReference>
<evidence type="ECO:0000256" key="5">
    <source>
        <dbReference type="ARBA" id="ARBA00022984"/>
    </source>
</evidence>
<keyword evidence="2" id="KW-1003">Cell membrane</keyword>
<feature type="transmembrane region" description="Helical" evidence="10">
    <location>
        <begin position="433"/>
        <end position="454"/>
    </location>
</feature>
<dbReference type="STRING" id="1581557.BN1208_0911"/>
<dbReference type="AlphaFoldDB" id="A0A0D6EWE3"/>
<feature type="transmembrane region" description="Helical" evidence="10">
    <location>
        <begin position="172"/>
        <end position="193"/>
    </location>
</feature>
<evidence type="ECO:0000256" key="10">
    <source>
        <dbReference type="SAM" id="Phobius"/>
    </source>
</evidence>
<dbReference type="Pfam" id="PF03023">
    <property type="entry name" value="MurJ"/>
    <property type="match status" value="1"/>
</dbReference>
<keyword evidence="3 10" id="KW-0812">Transmembrane</keyword>
<organism evidence="11 12">
    <name type="scientific">Candidatus Methylopumilus planktonicus</name>
    <dbReference type="NCBI Taxonomy" id="1581557"/>
    <lineage>
        <taxon>Bacteria</taxon>
        <taxon>Pseudomonadati</taxon>
        <taxon>Pseudomonadota</taxon>
        <taxon>Betaproteobacteria</taxon>
        <taxon>Nitrosomonadales</taxon>
        <taxon>Methylophilaceae</taxon>
        <taxon>Candidatus Methylopumilus</taxon>
    </lineage>
</organism>
<dbReference type="GO" id="GO:0034204">
    <property type="term" value="P:lipid translocation"/>
    <property type="evidence" value="ECO:0007669"/>
    <property type="project" value="TreeGrafter"/>
</dbReference>
<gene>
    <name evidence="11" type="ORF">BN1208_0911</name>
</gene>
<evidence type="ECO:0000256" key="7">
    <source>
        <dbReference type="ARBA" id="ARBA00023136"/>
    </source>
</evidence>
<dbReference type="GO" id="GO:0009252">
    <property type="term" value="P:peptidoglycan biosynthetic process"/>
    <property type="evidence" value="ECO:0007669"/>
    <property type="project" value="UniProtKB-KW"/>
</dbReference>
<evidence type="ECO:0000256" key="8">
    <source>
        <dbReference type="ARBA" id="ARBA00060041"/>
    </source>
</evidence>
<feature type="transmembrane region" description="Helical" evidence="10">
    <location>
        <begin position="147"/>
        <end position="166"/>
    </location>
</feature>
<keyword evidence="6 10" id="KW-1133">Transmembrane helix</keyword>
<name>A0A0D6EWE3_9PROT</name>
<proteinExistence type="inferred from homology"/>
<feature type="transmembrane region" description="Helical" evidence="10">
    <location>
        <begin position="368"/>
        <end position="386"/>
    </location>
</feature>
<dbReference type="PANTHER" id="PTHR47019">
    <property type="entry name" value="LIPID II FLIPPASE MURJ"/>
    <property type="match status" value="1"/>
</dbReference>
<keyword evidence="5" id="KW-0573">Peptidoglycan synthesis</keyword>
<keyword evidence="7 10" id="KW-0472">Membrane</keyword>
<feature type="transmembrane region" description="Helical" evidence="10">
    <location>
        <begin position="38"/>
        <end position="57"/>
    </location>
</feature>
<evidence type="ECO:0000256" key="6">
    <source>
        <dbReference type="ARBA" id="ARBA00022989"/>
    </source>
</evidence>
<dbReference type="GO" id="GO:0005886">
    <property type="term" value="C:plasma membrane"/>
    <property type="evidence" value="ECO:0007669"/>
    <property type="project" value="UniProtKB-SubCell"/>
</dbReference>
<feature type="transmembrane region" description="Helical" evidence="10">
    <location>
        <begin position="118"/>
        <end position="135"/>
    </location>
</feature>
<keyword evidence="4" id="KW-0133">Cell shape</keyword>
<feature type="transmembrane region" description="Helical" evidence="10">
    <location>
        <begin position="295"/>
        <end position="314"/>
    </location>
</feature>
<comment type="subcellular location">
    <subcellularLocation>
        <location evidence="1">Cell membrane</location>
        <topology evidence="1">Multi-pass membrane protein</topology>
    </subcellularLocation>
</comment>
<feature type="transmembrane region" description="Helical" evidence="10">
    <location>
        <begin position="334"/>
        <end position="356"/>
    </location>
</feature>
<evidence type="ECO:0000256" key="2">
    <source>
        <dbReference type="ARBA" id="ARBA00022475"/>
    </source>
</evidence>
<reference evidence="12" key="1">
    <citation type="submission" date="2014-12" db="EMBL/GenBank/DDBJ databases">
        <authorList>
            <person name="Salcher M.M."/>
        </authorList>
    </citation>
    <scope>NUCLEOTIDE SEQUENCE [LARGE SCALE GENOMIC DNA]</scope>
    <source>
        <strain evidence="12">MMS-10A-171</strain>
    </source>
</reference>
<dbReference type="GO" id="GO:0008360">
    <property type="term" value="P:regulation of cell shape"/>
    <property type="evidence" value="ECO:0007669"/>
    <property type="project" value="UniProtKB-KW"/>
</dbReference>
<feature type="transmembrane region" description="Helical" evidence="10">
    <location>
        <begin position="77"/>
        <end position="98"/>
    </location>
</feature>
<evidence type="ECO:0000313" key="11">
    <source>
        <dbReference type="EMBL" id="CEZ19796.1"/>
    </source>
</evidence>
<protein>
    <submittedName>
        <fullName evidence="11">Uncharacterized protein</fullName>
    </submittedName>
</protein>
<dbReference type="GO" id="GO:0015648">
    <property type="term" value="F:lipid-linked peptidoglycan transporter activity"/>
    <property type="evidence" value="ECO:0007669"/>
    <property type="project" value="TreeGrafter"/>
</dbReference>
<keyword evidence="12" id="KW-1185">Reference proteome</keyword>
<evidence type="ECO:0000256" key="1">
    <source>
        <dbReference type="ARBA" id="ARBA00004651"/>
    </source>
</evidence>
<feature type="transmembrane region" description="Helical" evidence="10">
    <location>
        <begin position="252"/>
        <end position="274"/>
    </location>
</feature>
<comment type="similarity">
    <text evidence="9">Belongs to the MurJ/MviN family.</text>
</comment>
<evidence type="ECO:0000256" key="3">
    <source>
        <dbReference type="ARBA" id="ARBA00022692"/>
    </source>
</evidence>
<comment type="function">
    <text evidence="8">Involved in peptidoglycan biosynthesis. Transports lipid-linked peptidoglycan precursors from the inner to the outer leaflet of the cytoplasmic membrane.</text>
</comment>
<dbReference type="Proteomes" id="UP000064007">
    <property type="component" value="Chromosome 1"/>
</dbReference>
<dbReference type="InterPro" id="IPR051050">
    <property type="entry name" value="Lipid_II_flippase_MurJ/MviN"/>
</dbReference>
<feature type="transmembrane region" description="Helical" evidence="10">
    <location>
        <begin position="460"/>
        <end position="482"/>
    </location>
</feature>
<feature type="transmembrane region" description="Helical" evidence="10">
    <location>
        <begin position="214"/>
        <end position="232"/>
    </location>
</feature>
<evidence type="ECO:0000256" key="9">
    <source>
        <dbReference type="ARBA" id="ARBA00061532"/>
    </source>
</evidence>